<gene>
    <name evidence="2" type="ORF">PV367_40465</name>
</gene>
<organism evidence="2 3">
    <name type="scientific">Streptomyces europaeiscabiei</name>
    <dbReference type="NCBI Taxonomy" id="146819"/>
    <lineage>
        <taxon>Bacteria</taxon>
        <taxon>Bacillati</taxon>
        <taxon>Actinomycetota</taxon>
        <taxon>Actinomycetes</taxon>
        <taxon>Kitasatosporales</taxon>
        <taxon>Streptomycetaceae</taxon>
        <taxon>Streptomyces</taxon>
    </lineage>
</organism>
<name>A0AAJ2PY79_9ACTN</name>
<dbReference type="EMBL" id="JARAWN010000478">
    <property type="protein sequence ID" value="MDX3135934.1"/>
    <property type="molecule type" value="Genomic_DNA"/>
</dbReference>
<dbReference type="Proteomes" id="UP001273589">
    <property type="component" value="Unassembled WGS sequence"/>
</dbReference>
<dbReference type="RefSeq" id="WP_319698618.1">
    <property type="nucleotide sequence ID" value="NZ_JARAWN010000478.1"/>
</dbReference>
<proteinExistence type="predicted"/>
<evidence type="ECO:0000313" key="3">
    <source>
        <dbReference type="Proteomes" id="UP001273589"/>
    </source>
</evidence>
<reference evidence="2" key="1">
    <citation type="journal article" date="2023" name="Microb. Genom.">
        <title>Mesoterricola silvestris gen. nov., sp. nov., Mesoterricola sediminis sp. nov., Geothrix oryzae sp. nov., Geothrix edaphica sp. nov., Geothrix rubra sp. nov., and Geothrix limicola sp. nov., six novel members of Acidobacteriota isolated from soils.</title>
        <authorList>
            <person name="Weisberg A.J."/>
            <person name="Pearce E."/>
            <person name="Kramer C.G."/>
            <person name="Chang J.H."/>
            <person name="Clarke C.R."/>
        </authorList>
    </citation>
    <scope>NUCLEOTIDE SEQUENCE</scope>
    <source>
        <strain evidence="2">ND06-05F</strain>
    </source>
</reference>
<dbReference type="AlphaFoldDB" id="A0AAJ2PY79"/>
<protein>
    <submittedName>
        <fullName evidence="2">Uncharacterized protein</fullName>
    </submittedName>
</protein>
<accession>A0AAJ2PY79</accession>
<sequence>MSAVGRGTFAAGAMQADGHHWRLGQKVKPALADGSSQTLTPVPAEPRPAVPAAVLR</sequence>
<evidence type="ECO:0000313" key="2">
    <source>
        <dbReference type="EMBL" id="MDX3135934.1"/>
    </source>
</evidence>
<evidence type="ECO:0000256" key="1">
    <source>
        <dbReference type="SAM" id="MobiDB-lite"/>
    </source>
</evidence>
<comment type="caution">
    <text evidence="2">The sequence shown here is derived from an EMBL/GenBank/DDBJ whole genome shotgun (WGS) entry which is preliminary data.</text>
</comment>
<feature type="region of interest" description="Disordered" evidence="1">
    <location>
        <begin position="31"/>
        <end position="56"/>
    </location>
</feature>